<evidence type="ECO:0000313" key="1">
    <source>
        <dbReference type="EMBL" id="PWS31007.1"/>
    </source>
</evidence>
<dbReference type="OrthoDB" id="8444443at2"/>
<accession>A0A317EYX7</accession>
<sequence length="1690" mass="186541">MAKSTSFQNQLNLVHDLVIKPDENPERLNTLLGMLKKSDVAVESNRFLKTENPDLVAQNIRNNEQLQNFSTLKPESKENDQLVIRREAPVSILGNLDGLASSKNLFSLNPLANPAQTLGPFTANDGRLFWYDFFNYEKLVPIYLTGENKPLMLVPLKLSKIGRPVAEYTLAKGSIWIRADLFATQAGASNYTGFKINSGKLTLSKIISVLSDTLKITADVGFRLDLVLDNTFVNKGNTNFGIDSRNANIKPPESLNLQYANKKISVSLMGPASWELYGDRRLFTYAGKEATYSTELGKIFIPLLSENPEFTIRDNQSPFFKIDGTCKVRGSVWCLSLNELDVAKPFSIRNNGALGISTLQGLTCSWQGIDARLPVYLSRTLILAEPGLFVVHETNADFKGLSENYRLWDRDETSGIKAGAILSFKGKKKLDYSCAEEGAEGIGAAVDSSIEADRPIRADGIPVAPKTLDSIYVKYVTPTLAEMMLIDQDMKAENLSDSSENLISKLKFATIKKITRPYQFALENAYLLTTPPATLILNGSFNGENILTKGKLTILYGLTDLVPTLPHPYTSEVLFQNLRKASTFTDVASYNQSLMGALSSTCDWRQDEHNLALVEVDFKLFYDQKQVVPAMIQTPATGKGNESQGIEAFTSQESGGLSKLGAARGMDSKIFRSPRIFSLLDLSTNYDLLGVSMSFNQVRSISQGFAKVNQVSEQVVTIEKMNLRTPMAMLNGYTLPHISWEPLVNITEPGISDDPDKGIIGYKDQGPATVFTQFDSTVINIDPLKYIEKFQNNLKPYLQEDEVPVNPIKKNPNLGSNVLFGLPNGKVSIALLTPFNPQQATMNNRHLDFITPSFKNEKFKGGLQFRVSANAAKNPESFPPELFGATVQMKNSTDWNGNSIPQSVLGKDVHTIFNKTFASSFGKTGVPLTHIDFSGYGASIYSNWLAPLAKFADIAQVKFDVMRGRLAHEVVQAVSMVYPYGICVVRTITFYRRNNAIVYREDSGWVAKSDGIFDFSFIGKDENDNPKNFPNPYIFHPGLVGGFYNVHNIKEIEGDSISIEYTPNNGDYFKNSADDFIHDSGNGDPQTAELVGITFDADVNIDIDGQGNYKKVTGRQFKGYLQLSPQGVPIPESVFNELMMRNQNSIGGNVDCLLNLGGSKQTILVNRVDVSASYQNDDKGDVIFVAAARGSVQLPADGSWSMVELDKKTGDVLPVSNKQSIPIIRKGERDRINPEFNIPFPTKISKVAFADALFNEENTFAKRFGFVQNTGTQKLLLTDPRYDADQVEALLSEAPLLADSFRLLNSKGPFPNLGNAIKLEDVTEAVTDILENGLRKKIEQFKLPDELSFDIIGKAGDSFRMYIQYKSETKAGEKSNTLVDYITDSEAGEKWKNEMGNMSIVVDLASFKSLMTISGDFKASVKANPDFGSNLNNAPQLKLAEPLEKIYQILEFLDNLDPTQPVEAVKKGLKIAMSNNADSWDYKFKADKEIPFVKFPFDPVNYNSPTTPLKLDASFKIGCYFNQPIKIPNTIDEVMPSAGAFLELGADLRVMCVSLAAATIYATGRAEVGLAADLKHSPTLHFKFGFGVELCVGLPVIGSVAVLYMVGVDMSLNTEELVIGAFIYFRGRAEIFGGIVTITIQIEAAGKIQKQLGGGPTSCIAMCTFALDISIFWVIDINFTETWEETRQIA</sequence>
<organism evidence="1 2">
    <name type="scientific">Pedobacter paludis</name>
    <dbReference type="NCBI Taxonomy" id="2203212"/>
    <lineage>
        <taxon>Bacteria</taxon>
        <taxon>Pseudomonadati</taxon>
        <taxon>Bacteroidota</taxon>
        <taxon>Sphingobacteriia</taxon>
        <taxon>Sphingobacteriales</taxon>
        <taxon>Sphingobacteriaceae</taxon>
        <taxon>Pedobacter</taxon>
    </lineage>
</organism>
<comment type="caution">
    <text evidence="1">The sequence shown here is derived from an EMBL/GenBank/DDBJ whole genome shotgun (WGS) entry which is preliminary data.</text>
</comment>
<proteinExistence type="predicted"/>
<evidence type="ECO:0000313" key="2">
    <source>
        <dbReference type="Proteomes" id="UP000245391"/>
    </source>
</evidence>
<gene>
    <name evidence="1" type="ORF">DF947_15530</name>
</gene>
<dbReference type="RefSeq" id="WP_109930956.1">
    <property type="nucleotide sequence ID" value="NZ_QGNY01000005.1"/>
</dbReference>
<protein>
    <submittedName>
        <fullName evidence="1">Uncharacterized protein</fullName>
    </submittedName>
</protein>
<dbReference type="Proteomes" id="UP000245391">
    <property type="component" value="Unassembled WGS sequence"/>
</dbReference>
<dbReference type="EMBL" id="QGNY01000005">
    <property type="protein sequence ID" value="PWS31007.1"/>
    <property type="molecule type" value="Genomic_DNA"/>
</dbReference>
<reference evidence="2" key="1">
    <citation type="submission" date="2018-05" db="EMBL/GenBank/DDBJ databases">
        <title>Pedobacter paludis sp. nov., isolated from wetland soil.</title>
        <authorList>
            <person name="Zhang Y."/>
        </authorList>
    </citation>
    <scope>NUCLEOTIDE SEQUENCE [LARGE SCALE GENOMIC DNA]</scope>
    <source>
        <strain evidence="2">R-8</strain>
    </source>
</reference>
<name>A0A317EYX7_9SPHI</name>
<keyword evidence="2" id="KW-1185">Reference proteome</keyword>